<name>A0A8S9P4Q0_BRACR</name>
<gene>
    <name evidence="1" type="ORF">F2Q69_00006500</name>
</gene>
<comment type="caution">
    <text evidence="1">The sequence shown here is derived from an EMBL/GenBank/DDBJ whole genome shotgun (WGS) entry which is preliminary data.</text>
</comment>
<evidence type="ECO:0000313" key="2">
    <source>
        <dbReference type="Proteomes" id="UP000712600"/>
    </source>
</evidence>
<dbReference type="Proteomes" id="UP000712600">
    <property type="component" value="Unassembled WGS sequence"/>
</dbReference>
<dbReference type="AlphaFoldDB" id="A0A8S9P4Q0"/>
<organism evidence="1 2">
    <name type="scientific">Brassica cretica</name>
    <name type="common">Mustard</name>
    <dbReference type="NCBI Taxonomy" id="69181"/>
    <lineage>
        <taxon>Eukaryota</taxon>
        <taxon>Viridiplantae</taxon>
        <taxon>Streptophyta</taxon>
        <taxon>Embryophyta</taxon>
        <taxon>Tracheophyta</taxon>
        <taxon>Spermatophyta</taxon>
        <taxon>Magnoliopsida</taxon>
        <taxon>eudicotyledons</taxon>
        <taxon>Gunneridae</taxon>
        <taxon>Pentapetalae</taxon>
        <taxon>rosids</taxon>
        <taxon>malvids</taxon>
        <taxon>Brassicales</taxon>
        <taxon>Brassicaceae</taxon>
        <taxon>Brassiceae</taxon>
        <taxon>Brassica</taxon>
    </lineage>
</organism>
<protein>
    <submittedName>
        <fullName evidence="1">Uncharacterized protein</fullName>
    </submittedName>
</protein>
<accession>A0A8S9P4Q0</accession>
<proteinExistence type="predicted"/>
<evidence type="ECO:0000313" key="1">
    <source>
        <dbReference type="EMBL" id="KAF3511056.1"/>
    </source>
</evidence>
<reference evidence="1" key="1">
    <citation type="submission" date="2019-12" db="EMBL/GenBank/DDBJ databases">
        <title>Genome sequencing and annotation of Brassica cretica.</title>
        <authorList>
            <person name="Studholme D.J."/>
            <person name="Sarris P."/>
        </authorList>
    </citation>
    <scope>NUCLEOTIDE SEQUENCE</scope>
    <source>
        <strain evidence="1">PFS-109/04</strain>
        <tissue evidence="1">Leaf</tissue>
    </source>
</reference>
<dbReference type="EMBL" id="QGKX02001521">
    <property type="protein sequence ID" value="KAF3511056.1"/>
    <property type="molecule type" value="Genomic_DNA"/>
</dbReference>
<sequence length="124" mass="14140">MLHYADDLLGHAGLPSHHVQVSRSQPCLVAQYRSMFRLKYRSTSNGRCWSTEEECLLSIVVSECRSTRLVSGSTVADENQVMNKCCCRSMRSVFLCGLNVPSLQDLMRIAVEFPCCFWYYRACT</sequence>